<dbReference type="Pfam" id="PF02683">
    <property type="entry name" value="DsbD_TM"/>
    <property type="match status" value="1"/>
</dbReference>
<keyword evidence="11" id="KW-1185">Reference proteome</keyword>
<dbReference type="CDD" id="cd02953">
    <property type="entry name" value="DsbDgamma"/>
    <property type="match status" value="1"/>
</dbReference>
<name>A0A3R8TRH5_9BURK</name>
<dbReference type="OrthoDB" id="9811036at2"/>
<evidence type="ECO:0000313" key="10">
    <source>
        <dbReference type="EMBL" id="RRS03186.1"/>
    </source>
</evidence>
<dbReference type="GO" id="GO:0045454">
    <property type="term" value="P:cell redox homeostasis"/>
    <property type="evidence" value="ECO:0007669"/>
    <property type="project" value="TreeGrafter"/>
</dbReference>
<feature type="transmembrane region" description="Helical" evidence="7">
    <location>
        <begin position="447"/>
        <end position="473"/>
    </location>
</feature>
<evidence type="ECO:0000256" key="2">
    <source>
        <dbReference type="ARBA" id="ARBA00022475"/>
    </source>
</evidence>
<evidence type="ECO:0000256" key="6">
    <source>
        <dbReference type="ARBA" id="ARBA00023136"/>
    </source>
</evidence>
<accession>A0A3R8TRH5</accession>
<feature type="transmembrane region" description="Helical" evidence="7">
    <location>
        <begin position="576"/>
        <end position="596"/>
    </location>
</feature>
<gene>
    <name evidence="10" type="ORF">EIP75_17010</name>
</gene>
<evidence type="ECO:0000313" key="11">
    <source>
        <dbReference type="Proteomes" id="UP000269265"/>
    </source>
</evidence>
<feature type="transmembrane region" description="Helical" evidence="7">
    <location>
        <begin position="521"/>
        <end position="539"/>
    </location>
</feature>
<dbReference type="InterPro" id="IPR028250">
    <property type="entry name" value="DsbDN"/>
</dbReference>
<dbReference type="EMBL" id="RSED01000014">
    <property type="protein sequence ID" value="RRS03186.1"/>
    <property type="molecule type" value="Genomic_DNA"/>
</dbReference>
<sequence length="740" mass="77703">MRHVNTFARLTASSLLGLMMTWCAQLSWAAPVPEADTGHVRAKLVASVGQVHPGEQITIGLNQRIIEHWHTYWSNPGDSGLATTIEWTLPTGASAGDIQWPIPHKFKLGPVTNYGYEREVTLLSAVTVPKDARPGSSFPLEAKVNWLVCQDTCIPQEAHLSLSLPVVAAGQPSLPGSPLIDQARAQLPVASPWKVGAQAHAHGVALRIEDAALGGAQVKDVWFYPLTWGHVAHNAEQARTTDAQGVTLQLQAGETPPQPGQALAGVLVVTQTDDQGGDVRRGYDVSVTVPPGGAPAPMATPLAAADATAPALPEEAPLGLGLALLLALLGGLVLNLMPCVFPVLSIKALAMLNHHDQTPRQARLHGLAYTLGVLASFALLAGLLVAVKAGGAQVGWGFQFQSPLFVLVVAYLMFAVGLSLSGVFTIGASVTGVGSSLADRSGYTGSFFTGVLATVVATPCTAPFMGGAIGFALTQPTPALLAVFLSLGLGLALPYLLLSSWPALQRWLPRPGLWMERVKQALAFPMYGAAAWLVWVLALQAGIDAVAAALGGMVLIAFAAWVYDSSRHSSVFARRGGLGLAAVALLVAIGGTGLAVRSFEATAGASHTLSANAAADRGWEPYSTERFEALRAKGDPVFLNFTAAWCITCLVNERVALSRPPVAEAFKAQGITYLKGDWTRQDPQISRVLDKFGRSGVPLYVYYPQGLQSKPVVLPQILTPELVVSAVKEGAPAVTSSLTP</sequence>
<dbReference type="InterPro" id="IPR036249">
    <property type="entry name" value="Thioredoxin-like_sf"/>
</dbReference>
<dbReference type="Pfam" id="PF11412">
    <property type="entry name" value="DsbD_N"/>
    <property type="match status" value="1"/>
</dbReference>
<feature type="chain" id="PRO_5018572602" evidence="8">
    <location>
        <begin position="30"/>
        <end position="740"/>
    </location>
</feature>
<dbReference type="GO" id="GO:0015035">
    <property type="term" value="F:protein-disulfide reductase activity"/>
    <property type="evidence" value="ECO:0007669"/>
    <property type="project" value="TreeGrafter"/>
</dbReference>
<keyword evidence="4" id="KW-0201">Cytochrome c-type biogenesis</keyword>
<evidence type="ECO:0000256" key="8">
    <source>
        <dbReference type="SAM" id="SignalP"/>
    </source>
</evidence>
<dbReference type="SUPFAM" id="SSF52833">
    <property type="entry name" value="Thioredoxin-like"/>
    <property type="match status" value="1"/>
</dbReference>
<dbReference type="Pfam" id="PF13899">
    <property type="entry name" value="Thioredoxin_7"/>
    <property type="match status" value="1"/>
</dbReference>
<evidence type="ECO:0000256" key="5">
    <source>
        <dbReference type="ARBA" id="ARBA00022989"/>
    </source>
</evidence>
<proteinExistence type="predicted"/>
<organism evidence="10 11">
    <name type="scientific">Aquabacterium soli</name>
    <dbReference type="NCBI Taxonomy" id="2493092"/>
    <lineage>
        <taxon>Bacteria</taxon>
        <taxon>Pseudomonadati</taxon>
        <taxon>Pseudomonadota</taxon>
        <taxon>Betaproteobacteria</taxon>
        <taxon>Burkholderiales</taxon>
        <taxon>Aquabacterium</taxon>
    </lineage>
</organism>
<dbReference type="AlphaFoldDB" id="A0A3R8TRH5"/>
<keyword evidence="5 7" id="KW-1133">Transmembrane helix</keyword>
<evidence type="ECO:0000256" key="1">
    <source>
        <dbReference type="ARBA" id="ARBA00004651"/>
    </source>
</evidence>
<feature type="transmembrane region" description="Helical" evidence="7">
    <location>
        <begin position="318"/>
        <end position="344"/>
    </location>
</feature>
<dbReference type="GO" id="GO:0005886">
    <property type="term" value="C:plasma membrane"/>
    <property type="evidence" value="ECO:0007669"/>
    <property type="project" value="UniProtKB-SubCell"/>
</dbReference>
<feature type="transmembrane region" description="Helical" evidence="7">
    <location>
        <begin position="364"/>
        <end position="384"/>
    </location>
</feature>
<dbReference type="Proteomes" id="UP000269265">
    <property type="component" value="Unassembled WGS sequence"/>
</dbReference>
<keyword evidence="2" id="KW-1003">Cell membrane</keyword>
<evidence type="ECO:0000256" key="4">
    <source>
        <dbReference type="ARBA" id="ARBA00022748"/>
    </source>
</evidence>
<evidence type="ECO:0000259" key="9">
    <source>
        <dbReference type="PROSITE" id="PS51352"/>
    </source>
</evidence>
<evidence type="ECO:0000256" key="3">
    <source>
        <dbReference type="ARBA" id="ARBA00022692"/>
    </source>
</evidence>
<feature type="signal peptide" evidence="8">
    <location>
        <begin position="1"/>
        <end position="29"/>
    </location>
</feature>
<feature type="transmembrane region" description="Helical" evidence="7">
    <location>
        <begin position="404"/>
        <end position="426"/>
    </location>
</feature>
<evidence type="ECO:0000256" key="7">
    <source>
        <dbReference type="SAM" id="Phobius"/>
    </source>
</evidence>
<feature type="transmembrane region" description="Helical" evidence="7">
    <location>
        <begin position="545"/>
        <end position="564"/>
    </location>
</feature>
<reference evidence="10 11" key="1">
    <citation type="submission" date="2018-12" db="EMBL/GenBank/DDBJ databases">
        <title>The whole draft genome of Aquabacterium sp. SJQ9.</title>
        <authorList>
            <person name="Sun L."/>
            <person name="Gao X."/>
            <person name="Chen W."/>
            <person name="Huang K."/>
        </authorList>
    </citation>
    <scope>NUCLEOTIDE SEQUENCE [LARGE SCALE GENOMIC DNA]</scope>
    <source>
        <strain evidence="10 11">SJQ9</strain>
    </source>
</reference>
<dbReference type="GO" id="GO:0017004">
    <property type="term" value="P:cytochrome complex assembly"/>
    <property type="evidence" value="ECO:0007669"/>
    <property type="project" value="UniProtKB-KW"/>
</dbReference>
<dbReference type="PANTHER" id="PTHR32234">
    <property type="entry name" value="THIOL:DISULFIDE INTERCHANGE PROTEIN DSBD"/>
    <property type="match status" value="1"/>
</dbReference>
<keyword evidence="3 7" id="KW-0812">Transmembrane</keyword>
<protein>
    <submittedName>
        <fullName evidence="10">Thiol:disulfide interchange protein</fullName>
    </submittedName>
</protein>
<feature type="domain" description="Thioredoxin" evidence="9">
    <location>
        <begin position="587"/>
        <end position="732"/>
    </location>
</feature>
<feature type="transmembrane region" description="Helical" evidence="7">
    <location>
        <begin position="479"/>
        <end position="501"/>
    </location>
</feature>
<dbReference type="InterPro" id="IPR003834">
    <property type="entry name" value="Cyt_c_assmbl_TM_dom"/>
</dbReference>
<dbReference type="PROSITE" id="PS51352">
    <property type="entry name" value="THIOREDOXIN_2"/>
    <property type="match status" value="1"/>
</dbReference>
<dbReference type="InterPro" id="IPR013766">
    <property type="entry name" value="Thioredoxin_domain"/>
</dbReference>
<dbReference type="Gene3D" id="3.40.30.10">
    <property type="entry name" value="Glutaredoxin"/>
    <property type="match status" value="1"/>
</dbReference>
<comment type="subcellular location">
    <subcellularLocation>
        <location evidence="1">Cell membrane</location>
        <topology evidence="1">Multi-pass membrane protein</topology>
    </subcellularLocation>
</comment>
<keyword evidence="6 7" id="KW-0472">Membrane</keyword>
<dbReference type="InterPro" id="IPR035671">
    <property type="entry name" value="DsbD_gamma"/>
</dbReference>
<keyword evidence="8" id="KW-0732">Signal</keyword>
<dbReference type="PANTHER" id="PTHR32234:SF3">
    <property type="entry name" value="SUPPRESSION OF COPPER SENSITIVITY PROTEIN"/>
    <property type="match status" value="1"/>
</dbReference>
<comment type="caution">
    <text evidence="10">The sequence shown here is derived from an EMBL/GenBank/DDBJ whole genome shotgun (WGS) entry which is preliminary data.</text>
</comment>
<dbReference type="RefSeq" id="WP_125244479.1">
    <property type="nucleotide sequence ID" value="NZ_RSED01000014.1"/>
</dbReference>